<accession>A0ABP0DKG0</accession>
<feature type="compositionally biased region" description="Low complexity" evidence="1">
    <location>
        <begin position="241"/>
        <end position="268"/>
    </location>
</feature>
<evidence type="ECO:0000313" key="3">
    <source>
        <dbReference type="Proteomes" id="UP001642501"/>
    </source>
</evidence>
<feature type="region of interest" description="Disordered" evidence="1">
    <location>
        <begin position="164"/>
        <end position="332"/>
    </location>
</feature>
<evidence type="ECO:0000256" key="1">
    <source>
        <dbReference type="SAM" id="MobiDB-lite"/>
    </source>
</evidence>
<feature type="compositionally biased region" description="Polar residues" evidence="1">
    <location>
        <begin position="311"/>
        <end position="325"/>
    </location>
</feature>
<comment type="caution">
    <text evidence="2">The sequence shown here is derived from an EMBL/GenBank/DDBJ whole genome shotgun (WGS) entry which is preliminary data.</text>
</comment>
<dbReference type="EMBL" id="CAWUOM010000035">
    <property type="protein sequence ID" value="CAK7267512.1"/>
    <property type="molecule type" value="Genomic_DNA"/>
</dbReference>
<sequence length="332" mass="34594">MGSKIWNTCAEKDLFLTILSMKDIGVISRAEWVTIGRHMQILGHNFSNEGCRQHFQGLRRSRRLIRPFADNATTPEGGSGSSADAAENANQGTTPTAHPPFEPVRRRRKKSSAAAKAGVGGEGEGEAKGEGSGVIEKAYAATSAGTNNDPDGAGATTSFATMATSDGRTDMPIGASGHADTSVDTGNAEAIDAGHQAKTDFEQPPTHRDTTVAASSNGLNSVPPQTHPHSPQGASDSYAPIAAADSGPTAIAAAPAADPLADLASTSLQDNRQQQQHHASQDVVMENSNEGDETKNDDTDGPQLKRRKLDPTSNLRDQAALTASTAHDRAPS</sequence>
<feature type="compositionally biased region" description="Polar residues" evidence="1">
    <location>
        <begin position="269"/>
        <end position="278"/>
    </location>
</feature>
<feature type="compositionally biased region" description="Basic and acidic residues" evidence="1">
    <location>
        <begin position="195"/>
        <end position="210"/>
    </location>
</feature>
<feature type="region of interest" description="Disordered" evidence="1">
    <location>
        <begin position="70"/>
        <end position="131"/>
    </location>
</feature>
<feature type="compositionally biased region" description="Polar residues" evidence="1">
    <location>
        <begin position="212"/>
        <end position="235"/>
    </location>
</feature>
<gene>
    <name evidence="2" type="ORF">SEPCBS57363_002627</name>
</gene>
<reference evidence="2 3" key="1">
    <citation type="submission" date="2024-01" db="EMBL/GenBank/DDBJ databases">
        <authorList>
            <person name="Allen C."/>
            <person name="Tagirdzhanova G."/>
        </authorList>
    </citation>
    <scope>NUCLEOTIDE SEQUENCE [LARGE SCALE GENOMIC DNA]</scope>
    <source>
        <strain evidence="2 3">CBS 573.63</strain>
    </source>
</reference>
<dbReference type="Proteomes" id="UP001642501">
    <property type="component" value="Unassembled WGS sequence"/>
</dbReference>
<evidence type="ECO:0000313" key="2">
    <source>
        <dbReference type="EMBL" id="CAK7267512.1"/>
    </source>
</evidence>
<proteinExistence type="predicted"/>
<keyword evidence="3" id="KW-1185">Reference proteome</keyword>
<evidence type="ECO:0008006" key="4">
    <source>
        <dbReference type="Google" id="ProtNLM"/>
    </source>
</evidence>
<name>A0ABP0DKG0_9PEZI</name>
<protein>
    <recommendedName>
        <fullName evidence="4">Myb-like domain-containing protein</fullName>
    </recommendedName>
</protein>
<organism evidence="2 3">
    <name type="scientific">Sporothrix epigloea</name>
    <dbReference type="NCBI Taxonomy" id="1892477"/>
    <lineage>
        <taxon>Eukaryota</taxon>
        <taxon>Fungi</taxon>
        <taxon>Dikarya</taxon>
        <taxon>Ascomycota</taxon>
        <taxon>Pezizomycotina</taxon>
        <taxon>Sordariomycetes</taxon>
        <taxon>Sordariomycetidae</taxon>
        <taxon>Ophiostomatales</taxon>
        <taxon>Ophiostomataceae</taxon>
        <taxon>Sporothrix</taxon>
    </lineage>
</organism>